<dbReference type="Gene3D" id="3.40.50.720">
    <property type="entry name" value="NAD(P)-binding Rossmann-like Domain"/>
    <property type="match status" value="1"/>
</dbReference>
<feature type="binding site" evidence="5">
    <location>
        <position position="207"/>
    </location>
    <ligand>
        <name>substrate</name>
    </ligand>
</feature>
<dbReference type="GO" id="GO:0070401">
    <property type="term" value="F:NADP+ binding"/>
    <property type="evidence" value="ECO:0007669"/>
    <property type="project" value="UniProtKB-UniRule"/>
</dbReference>
<dbReference type="PANTHER" id="PTHR43238">
    <property type="entry name" value="GDP-L-FUCOSE SYNTHASE"/>
    <property type="match status" value="1"/>
</dbReference>
<comment type="caution">
    <text evidence="7">The sequence shown here is derived from an EMBL/GenBank/DDBJ whole genome shotgun (WGS) entry which is preliminary data.</text>
</comment>
<comment type="function">
    <text evidence="5">Catalyzes the two-step NADP-dependent conversion of GDP-4-dehydro-6-deoxy-D-mannose to GDP-fucose, involving an epimerase and a reductase reaction.</text>
</comment>
<evidence type="ECO:0000256" key="4">
    <source>
        <dbReference type="ARBA" id="ARBA00023235"/>
    </source>
</evidence>
<feature type="binding site" evidence="5">
    <location>
        <position position="185"/>
    </location>
    <ligand>
        <name>substrate</name>
    </ligand>
</feature>
<dbReference type="Proteomes" id="UP000528286">
    <property type="component" value="Unassembled WGS sequence"/>
</dbReference>
<reference evidence="7 8" key="1">
    <citation type="submission" date="2020-08" db="EMBL/GenBank/DDBJ databases">
        <title>Genomic Encyclopedia of Type Strains, Phase IV (KMG-IV): sequencing the most valuable type-strain genomes for metagenomic binning, comparative biology and taxonomic classification.</title>
        <authorList>
            <person name="Goeker M."/>
        </authorList>
    </citation>
    <scope>NUCLEOTIDE SEQUENCE [LARGE SCALE GENOMIC DNA]</scope>
    <source>
        <strain evidence="7 8">DSM 29853</strain>
    </source>
</reference>
<dbReference type="InterPro" id="IPR028614">
    <property type="entry name" value="GDP_fucose/colitose_synth"/>
</dbReference>
<evidence type="ECO:0000256" key="1">
    <source>
        <dbReference type="ARBA" id="ARBA00005959"/>
    </source>
</evidence>
<keyword evidence="5" id="KW-0511">Multifunctional enzyme</keyword>
<dbReference type="InterPro" id="IPR036291">
    <property type="entry name" value="NAD(P)-bd_dom_sf"/>
</dbReference>
<dbReference type="GO" id="GO:0042351">
    <property type="term" value="P:'de novo' GDP-L-fucose biosynthetic process"/>
    <property type="evidence" value="ECO:0007669"/>
    <property type="project" value="UniProtKB-UniRule"/>
</dbReference>
<dbReference type="PANTHER" id="PTHR43238:SF1">
    <property type="entry name" value="GDP-L-FUCOSE SYNTHASE"/>
    <property type="match status" value="1"/>
</dbReference>
<dbReference type="EC" id="1.1.1.271" evidence="5"/>
<accession>A0A7W6JAP9</accession>
<comment type="catalytic activity">
    <reaction evidence="5">
        <text>GDP-beta-L-fucose + NADP(+) = GDP-4-dehydro-alpha-D-rhamnose + NADPH + H(+)</text>
        <dbReference type="Rhea" id="RHEA:18885"/>
        <dbReference type="ChEBI" id="CHEBI:15378"/>
        <dbReference type="ChEBI" id="CHEBI:57273"/>
        <dbReference type="ChEBI" id="CHEBI:57783"/>
        <dbReference type="ChEBI" id="CHEBI:57964"/>
        <dbReference type="ChEBI" id="CHEBI:58349"/>
        <dbReference type="EC" id="1.1.1.271"/>
    </reaction>
</comment>
<dbReference type="GO" id="GO:0016853">
    <property type="term" value="F:isomerase activity"/>
    <property type="evidence" value="ECO:0007669"/>
    <property type="project" value="UniProtKB-KW"/>
</dbReference>
<dbReference type="AlphaFoldDB" id="A0A7W6JAP9"/>
<keyword evidence="8" id="KW-1185">Reference proteome</keyword>
<evidence type="ECO:0000313" key="7">
    <source>
        <dbReference type="EMBL" id="MBB4066951.1"/>
    </source>
</evidence>
<dbReference type="EMBL" id="JACIEZ010000013">
    <property type="protein sequence ID" value="MBB4066951.1"/>
    <property type="molecule type" value="Genomic_DNA"/>
</dbReference>
<feature type="site" description="Important for catalytic activity" evidence="5">
    <location>
        <position position="104"/>
    </location>
</feature>
<feature type="binding site" evidence="5">
    <location>
        <position position="137"/>
    </location>
    <ligand>
        <name>NADP(+)</name>
        <dbReference type="ChEBI" id="CHEBI:58349"/>
    </ligand>
</feature>
<name>A0A7W6JAP9_9HYPH</name>
<comment type="caution">
    <text evidence="5">Lacks conserved residue(s) required for the propagation of feature annotation.</text>
</comment>
<sequence length="314" mass="34250">MTVLMLTGGTGMVGRNLRDLCARRGIALLAPTRAECDLLDARAVGAYLARHRPCTIIHAAGRVGGIQANMRAPVAFLTENWDMGRNLLLAAREAGIRRIINLGSSCMYPANSPHALTEDRILSGPLEPTNEGYALAKIAIQRLGAYLGQEEPGFACKTLIPSNLYGPHDNFDPARSHLVPAIIRKLVEARESGRSEVEIWGDGLARREFLYAGDLAEAILMAVERFDSLPDILNIGTGEDFSINEHYEIAAGIIGYGGGFRHDLSKPSGMRRKLLDVSRAARWGWTARTSLADGIALTYQHFLRTDHAHALSAR</sequence>
<feature type="binding site" evidence="5">
    <location>
        <position position="200"/>
    </location>
    <ligand>
        <name>substrate</name>
    </ligand>
</feature>
<dbReference type="HAMAP" id="MF_00956">
    <property type="entry name" value="GDP_fucose_synth"/>
    <property type="match status" value="1"/>
</dbReference>
<dbReference type="SUPFAM" id="SSF51735">
    <property type="entry name" value="NAD(P)-binding Rossmann-fold domains"/>
    <property type="match status" value="1"/>
</dbReference>
<feature type="site" description="Important for catalytic activity" evidence="5">
    <location>
        <position position="106"/>
    </location>
</feature>
<feature type="active site" description="Proton donor/acceptor" evidence="5">
    <location>
        <position position="133"/>
    </location>
</feature>
<comment type="pathway">
    <text evidence="5">Nucleotide-sugar biosynthesis; GDP-L-fucose biosynthesis via de novo pathway; GDP-L-fucose from GDP-alpha-D-mannose: step 2/2.</text>
</comment>
<evidence type="ECO:0000256" key="2">
    <source>
        <dbReference type="ARBA" id="ARBA00022857"/>
    </source>
</evidence>
<evidence type="ECO:0000259" key="6">
    <source>
        <dbReference type="Pfam" id="PF01370"/>
    </source>
</evidence>
<feature type="binding site" evidence="5">
    <location>
        <begin position="8"/>
        <end position="14"/>
    </location>
    <ligand>
        <name>NADP(+)</name>
        <dbReference type="ChEBI" id="CHEBI:58349"/>
    </ligand>
</feature>
<feature type="binding site" evidence="5">
    <location>
        <begin position="102"/>
        <end position="105"/>
    </location>
    <ligand>
        <name>NADP(+)</name>
        <dbReference type="ChEBI" id="CHEBI:58349"/>
    </ligand>
</feature>
<dbReference type="UniPathway" id="UPA00128">
    <property type="reaction ID" value="UER00191"/>
</dbReference>
<dbReference type="GO" id="GO:0050577">
    <property type="term" value="F:GDP-L-fucose synthase activity"/>
    <property type="evidence" value="ECO:0007669"/>
    <property type="project" value="UniProtKB-UniRule"/>
</dbReference>
<proteinExistence type="inferred from homology"/>
<comment type="similarity">
    <text evidence="1 5">Belongs to the NAD(P)-dependent epimerase/dehydratase family. Fucose synthase subfamily.</text>
</comment>
<dbReference type="InterPro" id="IPR001509">
    <property type="entry name" value="Epimerase_deHydtase"/>
</dbReference>
<dbReference type="Pfam" id="PF01370">
    <property type="entry name" value="Epimerase"/>
    <property type="match status" value="1"/>
</dbReference>
<organism evidence="7 8">
    <name type="scientific">Gellertiella hungarica</name>
    <dbReference type="NCBI Taxonomy" id="1572859"/>
    <lineage>
        <taxon>Bacteria</taxon>
        <taxon>Pseudomonadati</taxon>
        <taxon>Pseudomonadota</taxon>
        <taxon>Alphaproteobacteria</taxon>
        <taxon>Hyphomicrobiales</taxon>
        <taxon>Rhizobiaceae</taxon>
        <taxon>Gellertiella</taxon>
    </lineage>
</organism>
<evidence type="ECO:0000256" key="3">
    <source>
        <dbReference type="ARBA" id="ARBA00023002"/>
    </source>
</evidence>
<evidence type="ECO:0000256" key="5">
    <source>
        <dbReference type="HAMAP-Rule" id="MF_00956"/>
    </source>
</evidence>
<keyword evidence="3 5" id="KW-0560">Oxidoreductase</keyword>
<dbReference type="RefSeq" id="WP_210297037.1">
    <property type="nucleotide sequence ID" value="NZ_JACIEZ010000013.1"/>
</dbReference>
<protein>
    <recommendedName>
        <fullName evidence="5">GDP-L-fucose synthase</fullName>
        <ecNumber evidence="5">1.1.1.271</ecNumber>
    </recommendedName>
    <alternativeName>
        <fullName evidence="5">GDP-4-keto-6-deoxy-D-mannose-3,5-epimerase-4-reductase</fullName>
    </alternativeName>
</protein>
<keyword evidence="4 5" id="KW-0413">Isomerase</keyword>
<dbReference type="Gene3D" id="3.90.25.10">
    <property type="entry name" value="UDP-galactose 4-epimerase, domain 1"/>
    <property type="match status" value="1"/>
</dbReference>
<feature type="binding site" evidence="5">
    <location>
        <begin position="161"/>
        <end position="164"/>
    </location>
    <ligand>
        <name>NADP(+)</name>
        <dbReference type="ChEBI" id="CHEBI:58349"/>
    </ligand>
</feature>
<gene>
    <name evidence="5" type="primary">fcl</name>
    <name evidence="7" type="ORF">GGR23_004178</name>
</gene>
<evidence type="ECO:0000313" key="8">
    <source>
        <dbReference type="Proteomes" id="UP000528286"/>
    </source>
</evidence>
<keyword evidence="2 5" id="KW-0521">NADP</keyword>
<feature type="domain" description="NAD-dependent epimerase/dehydratase" evidence="6">
    <location>
        <begin position="5"/>
        <end position="236"/>
    </location>
</feature>
<feature type="binding site" evidence="5">
    <location>
        <position position="177"/>
    </location>
    <ligand>
        <name>NADP(+)</name>
        <dbReference type="ChEBI" id="CHEBI:58349"/>
    </ligand>
</feature>